<dbReference type="GO" id="GO:0003723">
    <property type="term" value="F:RNA binding"/>
    <property type="evidence" value="ECO:0007669"/>
    <property type="project" value="InterPro"/>
</dbReference>
<dbReference type="EMBL" id="BMAO01011647">
    <property type="protein sequence ID" value="GFQ75227.1"/>
    <property type="molecule type" value="Genomic_DNA"/>
</dbReference>
<dbReference type="Proteomes" id="UP000887116">
    <property type="component" value="Unassembled WGS sequence"/>
</dbReference>
<comment type="caution">
    <text evidence="3">The sequence shown here is derived from an EMBL/GenBank/DDBJ whole genome shotgun (WGS) entry which is preliminary data.</text>
</comment>
<evidence type="ECO:0000313" key="4">
    <source>
        <dbReference type="Proteomes" id="UP000887116"/>
    </source>
</evidence>
<reference evidence="3" key="1">
    <citation type="submission" date="2020-07" db="EMBL/GenBank/DDBJ databases">
        <title>Multicomponent nature underlies the extraordinary mechanical properties of spider dragline silk.</title>
        <authorList>
            <person name="Kono N."/>
            <person name="Nakamura H."/>
            <person name="Mori M."/>
            <person name="Yoshida Y."/>
            <person name="Ohtoshi R."/>
            <person name="Malay A.D."/>
            <person name="Moran D.A.P."/>
            <person name="Tomita M."/>
            <person name="Numata K."/>
            <person name="Arakawa K."/>
        </authorList>
    </citation>
    <scope>NUCLEOTIDE SEQUENCE</scope>
</reference>
<dbReference type="AlphaFoldDB" id="A0A8X6FRZ6"/>
<dbReference type="GO" id="GO:0003724">
    <property type="term" value="F:RNA helicase activity"/>
    <property type="evidence" value="ECO:0007669"/>
    <property type="project" value="InterPro"/>
</dbReference>
<proteinExistence type="predicted"/>
<dbReference type="EMBL" id="BMAO01013229">
    <property type="protein sequence ID" value="GFQ87102.1"/>
    <property type="molecule type" value="Genomic_DNA"/>
</dbReference>
<dbReference type="InterPro" id="IPR027417">
    <property type="entry name" value="P-loop_NTPase"/>
</dbReference>
<dbReference type="InterPro" id="IPR000605">
    <property type="entry name" value="Helicase_SF3_ssDNA/RNA_vir"/>
</dbReference>
<name>A0A8X6FRZ6_TRICU</name>
<sequence>MKGSIKQNIEYCSKEEGKLSNFFSLNLDKYLKENPLTQLQRDCEENNSLINVYKDNFALSCKYHAFIQKYHGLQQKPRDHITSCVVITGPTGRGKTGQIRYNYDINEIYWKPHGQWWDGYNNQKVVVFDEFYSWYPYGDLLRLLDRYPLKVPIKGSFCEFNSEIVYITSNQHWNTWFPNIPDKSAFLRRMTVAIDMSLKIKRNVGMGPL</sequence>
<dbReference type="Pfam" id="PF00910">
    <property type="entry name" value="RNA_helicase"/>
    <property type="match status" value="1"/>
</dbReference>
<dbReference type="OrthoDB" id="5863943at2759"/>
<keyword evidence="4" id="KW-1185">Reference proteome</keyword>
<protein>
    <submittedName>
        <fullName evidence="3">Replication-associated protein</fullName>
    </submittedName>
</protein>
<feature type="domain" description="Helicase superfamily 3 single-stranded DNA/RNA virus" evidence="1">
    <location>
        <begin position="85"/>
        <end position="171"/>
    </location>
</feature>
<gene>
    <name evidence="3" type="primary">Rep</name>
    <name evidence="2" type="ORF">TNCT_448041</name>
    <name evidence="3" type="ORF">TNCT_665091</name>
</gene>
<evidence type="ECO:0000259" key="1">
    <source>
        <dbReference type="Pfam" id="PF00910"/>
    </source>
</evidence>
<dbReference type="Gene3D" id="3.40.50.300">
    <property type="entry name" value="P-loop containing nucleotide triphosphate hydrolases"/>
    <property type="match status" value="1"/>
</dbReference>
<evidence type="ECO:0000313" key="3">
    <source>
        <dbReference type="EMBL" id="GFQ87102.1"/>
    </source>
</evidence>
<accession>A0A8X6FRZ6</accession>
<organism evidence="3 4">
    <name type="scientific">Trichonephila clavata</name>
    <name type="common">Joro spider</name>
    <name type="synonym">Nephila clavata</name>
    <dbReference type="NCBI Taxonomy" id="2740835"/>
    <lineage>
        <taxon>Eukaryota</taxon>
        <taxon>Metazoa</taxon>
        <taxon>Ecdysozoa</taxon>
        <taxon>Arthropoda</taxon>
        <taxon>Chelicerata</taxon>
        <taxon>Arachnida</taxon>
        <taxon>Araneae</taxon>
        <taxon>Araneomorphae</taxon>
        <taxon>Entelegynae</taxon>
        <taxon>Araneoidea</taxon>
        <taxon>Nephilidae</taxon>
        <taxon>Trichonephila</taxon>
    </lineage>
</organism>
<evidence type="ECO:0000313" key="2">
    <source>
        <dbReference type="EMBL" id="GFQ75227.1"/>
    </source>
</evidence>
<dbReference type="SUPFAM" id="SSF52540">
    <property type="entry name" value="P-loop containing nucleoside triphosphate hydrolases"/>
    <property type="match status" value="1"/>
</dbReference>